<name>A0A1H7FVS3_9GAMM</name>
<keyword evidence="2" id="KW-0472">Membrane</keyword>
<proteinExistence type="predicted"/>
<dbReference type="Pfam" id="PF16732">
    <property type="entry name" value="ComP_DUS"/>
    <property type="match status" value="1"/>
</dbReference>
<accession>A0A1H7FVS3</accession>
<dbReference type="GO" id="GO:0043683">
    <property type="term" value="P:type IV pilus assembly"/>
    <property type="evidence" value="ECO:0007669"/>
    <property type="project" value="InterPro"/>
</dbReference>
<dbReference type="InterPro" id="IPR000983">
    <property type="entry name" value="Bac_GSPG_pilin"/>
</dbReference>
<dbReference type="PRINTS" id="PR00813">
    <property type="entry name" value="BCTERIALGSPG"/>
</dbReference>
<protein>
    <submittedName>
        <fullName evidence="3">Type IV pilus assembly protein PilE</fullName>
    </submittedName>
</protein>
<dbReference type="NCBIfam" id="TIGR02532">
    <property type="entry name" value="IV_pilin_GFxxxE"/>
    <property type="match status" value="1"/>
</dbReference>
<evidence type="ECO:0000256" key="2">
    <source>
        <dbReference type="SAM" id="Phobius"/>
    </source>
</evidence>
<dbReference type="GO" id="GO:0015627">
    <property type="term" value="C:type II protein secretion system complex"/>
    <property type="evidence" value="ECO:0007669"/>
    <property type="project" value="InterPro"/>
</dbReference>
<dbReference type="PROSITE" id="PS00409">
    <property type="entry name" value="PROKAR_NTER_METHYL"/>
    <property type="match status" value="1"/>
</dbReference>
<evidence type="ECO:0000313" key="4">
    <source>
        <dbReference type="Proteomes" id="UP000199297"/>
    </source>
</evidence>
<dbReference type="Gene3D" id="3.30.700.10">
    <property type="entry name" value="Glycoprotein, Type 4 Pilin"/>
    <property type="match status" value="1"/>
</dbReference>
<gene>
    <name evidence="3" type="ORF">SAMN05216262_10113</name>
</gene>
<dbReference type="RefSeq" id="WP_085283221.1">
    <property type="nucleotide sequence ID" value="NZ_FOBI01000001.1"/>
</dbReference>
<keyword evidence="2" id="KW-1133">Transmembrane helix</keyword>
<dbReference type="InterPro" id="IPR045584">
    <property type="entry name" value="Pilin-like"/>
</dbReference>
<evidence type="ECO:0000256" key="1">
    <source>
        <dbReference type="ARBA" id="ARBA00022481"/>
    </source>
</evidence>
<dbReference type="OrthoDB" id="5296638at2"/>
<dbReference type="AlphaFoldDB" id="A0A1H7FVS3"/>
<evidence type="ECO:0000313" key="3">
    <source>
        <dbReference type="EMBL" id="SEK30049.1"/>
    </source>
</evidence>
<sequence length="135" mass="14868">MVKANKFSGFTLVELLITVAIVAILASVALPAYTDFVARSNRTEAQRELLRIANLQEQYYVDTRSYANDLTKLGLNKNPFITEKGYYSIAVKLENGGFVLTATALEPQKSNDSSCPTLSVSETGKKLPATLCWEK</sequence>
<keyword evidence="1" id="KW-0488">Methylation</keyword>
<feature type="transmembrane region" description="Helical" evidence="2">
    <location>
        <begin position="12"/>
        <end position="33"/>
    </location>
</feature>
<dbReference type="Proteomes" id="UP000199297">
    <property type="component" value="Unassembled WGS sequence"/>
</dbReference>
<keyword evidence="2" id="KW-0812">Transmembrane</keyword>
<dbReference type="STRING" id="641665.GCA_002104455_00689"/>
<dbReference type="GO" id="GO:0015628">
    <property type="term" value="P:protein secretion by the type II secretion system"/>
    <property type="evidence" value="ECO:0007669"/>
    <property type="project" value="InterPro"/>
</dbReference>
<dbReference type="SUPFAM" id="SSF54523">
    <property type="entry name" value="Pili subunits"/>
    <property type="match status" value="1"/>
</dbReference>
<dbReference type="PANTHER" id="PTHR30093:SF47">
    <property type="entry name" value="TYPE IV PILUS NON-CORE MINOR PILIN PILE"/>
    <property type="match status" value="1"/>
</dbReference>
<dbReference type="EMBL" id="FOBI01000001">
    <property type="protein sequence ID" value="SEK30049.1"/>
    <property type="molecule type" value="Genomic_DNA"/>
</dbReference>
<reference evidence="4" key="1">
    <citation type="submission" date="2016-10" db="EMBL/GenBank/DDBJ databases">
        <authorList>
            <person name="Varghese N."/>
            <person name="Submissions S."/>
        </authorList>
    </citation>
    <scope>NUCLEOTIDE SEQUENCE [LARGE SCALE GENOMIC DNA]</scope>
    <source>
        <strain evidence="4">CGMCC 1.9127</strain>
    </source>
</reference>
<dbReference type="PANTHER" id="PTHR30093">
    <property type="entry name" value="GENERAL SECRETION PATHWAY PROTEIN G"/>
    <property type="match status" value="1"/>
</dbReference>
<dbReference type="InterPro" id="IPR031982">
    <property type="entry name" value="PilE-like"/>
</dbReference>
<dbReference type="Pfam" id="PF07963">
    <property type="entry name" value="N_methyl"/>
    <property type="match status" value="1"/>
</dbReference>
<dbReference type="InterPro" id="IPR012902">
    <property type="entry name" value="N_methyl_site"/>
</dbReference>
<organism evidence="3 4">
    <name type="scientific">Colwellia chukchiensis</name>
    <dbReference type="NCBI Taxonomy" id="641665"/>
    <lineage>
        <taxon>Bacteria</taxon>
        <taxon>Pseudomonadati</taxon>
        <taxon>Pseudomonadota</taxon>
        <taxon>Gammaproteobacteria</taxon>
        <taxon>Alteromonadales</taxon>
        <taxon>Colwelliaceae</taxon>
        <taxon>Colwellia</taxon>
    </lineage>
</organism>
<keyword evidence="4" id="KW-1185">Reference proteome</keyword>